<reference evidence="1 2" key="1">
    <citation type="submission" date="2020-08" db="EMBL/GenBank/DDBJ databases">
        <title>Genomic Encyclopedia of Type Strains, Phase IV (KMG-IV): sequencing the most valuable type-strain genomes for metagenomic binning, comparative biology and taxonomic classification.</title>
        <authorList>
            <person name="Goeker M."/>
        </authorList>
    </citation>
    <scope>NUCLEOTIDE SEQUENCE [LARGE SCALE GENOMIC DNA]</scope>
    <source>
        <strain evidence="1 2">DSM 17989</strain>
    </source>
</reference>
<evidence type="ECO:0000313" key="2">
    <source>
        <dbReference type="Proteomes" id="UP000536100"/>
    </source>
</evidence>
<dbReference type="Proteomes" id="UP000536100">
    <property type="component" value="Unassembled WGS sequence"/>
</dbReference>
<sequence length="25" mass="2832">SVAFNASVKTIEILKEEHKIAARYN</sequence>
<proteinExistence type="predicted"/>
<protein>
    <submittedName>
        <fullName evidence="1">Uncharacterized protein</fullName>
    </submittedName>
</protein>
<evidence type="ECO:0000313" key="1">
    <source>
        <dbReference type="EMBL" id="MBB6213930.1"/>
    </source>
</evidence>
<accession>A0A7X0DQA8</accession>
<gene>
    <name evidence="1" type="ORF">HNP67_001425</name>
</gene>
<dbReference type="EMBL" id="JACHFB010000038">
    <property type="protein sequence ID" value="MBB6213930.1"/>
    <property type="molecule type" value="Genomic_DNA"/>
</dbReference>
<name>A0A7X0DQA8_9SPIR</name>
<feature type="non-terminal residue" evidence="1">
    <location>
        <position position="1"/>
    </location>
</feature>
<dbReference type="AlphaFoldDB" id="A0A7X0DQA8"/>
<organism evidence="1 2">
    <name type="scientific">Borreliella californiensis</name>
    <dbReference type="NCBI Taxonomy" id="373543"/>
    <lineage>
        <taxon>Bacteria</taxon>
        <taxon>Pseudomonadati</taxon>
        <taxon>Spirochaetota</taxon>
        <taxon>Spirochaetia</taxon>
        <taxon>Spirochaetales</taxon>
        <taxon>Borreliaceae</taxon>
        <taxon>Borreliella</taxon>
    </lineage>
</organism>
<comment type="caution">
    <text evidence="1">The sequence shown here is derived from an EMBL/GenBank/DDBJ whole genome shotgun (WGS) entry which is preliminary data.</text>
</comment>